<comment type="caution">
    <text evidence="2">The sequence shown here is derived from an EMBL/GenBank/DDBJ whole genome shotgun (WGS) entry which is preliminary data.</text>
</comment>
<protein>
    <recommendedName>
        <fullName evidence="4">DUF962 domain-containing protein</fullName>
    </recommendedName>
</protein>
<dbReference type="PANTHER" id="PTHR34205">
    <property type="entry name" value="TRANSMEMBRANE PROTEIN"/>
    <property type="match status" value="1"/>
</dbReference>
<organism evidence="2 3">
    <name type="scientific">Adiantum capillus-veneris</name>
    <name type="common">Maidenhair fern</name>
    <dbReference type="NCBI Taxonomy" id="13818"/>
    <lineage>
        <taxon>Eukaryota</taxon>
        <taxon>Viridiplantae</taxon>
        <taxon>Streptophyta</taxon>
        <taxon>Embryophyta</taxon>
        <taxon>Tracheophyta</taxon>
        <taxon>Polypodiopsida</taxon>
        <taxon>Polypodiidae</taxon>
        <taxon>Polypodiales</taxon>
        <taxon>Pteridineae</taxon>
        <taxon>Pteridaceae</taxon>
        <taxon>Vittarioideae</taxon>
        <taxon>Adiantum</taxon>
    </lineage>
</organism>
<gene>
    <name evidence="2" type="ORF">GOP47_0003155</name>
</gene>
<dbReference type="Proteomes" id="UP000886520">
    <property type="component" value="Chromosome 3"/>
</dbReference>
<sequence>MQQFWEFYVTQHSKVPTRWWHFAGTASGLLLILAALASATWWIAPIGIALGYLLAWYSHFFIEGNTPASFGHPFWSFACDWCMFALMLSGRMDAEVRRIQKSQQ</sequence>
<dbReference type="OrthoDB" id="5511466at2759"/>
<keyword evidence="3" id="KW-1185">Reference proteome</keyword>
<accession>A0A9D4VDF3</accession>
<evidence type="ECO:0000313" key="3">
    <source>
        <dbReference type="Proteomes" id="UP000886520"/>
    </source>
</evidence>
<evidence type="ECO:0000313" key="2">
    <source>
        <dbReference type="EMBL" id="KAI5083412.1"/>
    </source>
</evidence>
<evidence type="ECO:0008006" key="4">
    <source>
        <dbReference type="Google" id="ProtNLM"/>
    </source>
</evidence>
<feature type="transmembrane region" description="Helical" evidence="1">
    <location>
        <begin position="20"/>
        <end position="37"/>
    </location>
</feature>
<dbReference type="AlphaFoldDB" id="A0A9D4VDF3"/>
<feature type="transmembrane region" description="Helical" evidence="1">
    <location>
        <begin position="74"/>
        <end position="94"/>
    </location>
</feature>
<keyword evidence="1" id="KW-1133">Transmembrane helix</keyword>
<proteinExistence type="predicted"/>
<dbReference type="EMBL" id="JABFUD020000002">
    <property type="protein sequence ID" value="KAI5083412.1"/>
    <property type="molecule type" value="Genomic_DNA"/>
</dbReference>
<keyword evidence="1" id="KW-0472">Membrane</keyword>
<keyword evidence="1" id="KW-0812">Transmembrane</keyword>
<dbReference type="InterPro" id="IPR009305">
    <property type="entry name" value="Mpo1-like"/>
</dbReference>
<name>A0A9D4VDF3_ADICA</name>
<evidence type="ECO:0000256" key="1">
    <source>
        <dbReference type="SAM" id="Phobius"/>
    </source>
</evidence>
<reference evidence="2" key="1">
    <citation type="submission" date="2021-01" db="EMBL/GenBank/DDBJ databases">
        <title>Adiantum capillus-veneris genome.</title>
        <authorList>
            <person name="Fang Y."/>
            <person name="Liao Q."/>
        </authorList>
    </citation>
    <scope>NUCLEOTIDE SEQUENCE</scope>
    <source>
        <strain evidence="2">H3</strain>
        <tissue evidence="2">Leaf</tissue>
    </source>
</reference>
<dbReference type="PANTHER" id="PTHR34205:SF2">
    <property type="entry name" value="DUF962 DOMAIN-CONTAINING PROTEIN"/>
    <property type="match status" value="1"/>
</dbReference>
<dbReference type="Pfam" id="PF06127">
    <property type="entry name" value="Mpo1-like"/>
    <property type="match status" value="1"/>
</dbReference>